<comment type="catalytic activity">
    <reaction evidence="10">
        <text>XTP + H2O = XMP + diphosphate + H(+)</text>
        <dbReference type="Rhea" id="RHEA:28610"/>
        <dbReference type="ChEBI" id="CHEBI:15377"/>
        <dbReference type="ChEBI" id="CHEBI:15378"/>
        <dbReference type="ChEBI" id="CHEBI:33019"/>
        <dbReference type="ChEBI" id="CHEBI:57464"/>
        <dbReference type="ChEBI" id="CHEBI:61314"/>
        <dbReference type="EC" id="3.6.1.66"/>
    </reaction>
</comment>
<dbReference type="GO" id="GO:0035870">
    <property type="term" value="F:dITP diphosphatase activity"/>
    <property type="evidence" value="ECO:0007669"/>
    <property type="project" value="UniProtKB-UniRule"/>
</dbReference>
<organism evidence="12 13">
    <name type="scientific">Dekkera bruxellensis</name>
    <name type="common">Brettanomyces custersii</name>
    <dbReference type="NCBI Taxonomy" id="5007"/>
    <lineage>
        <taxon>Eukaryota</taxon>
        <taxon>Fungi</taxon>
        <taxon>Dikarya</taxon>
        <taxon>Ascomycota</taxon>
        <taxon>Saccharomycotina</taxon>
        <taxon>Pichiomycetes</taxon>
        <taxon>Pichiales</taxon>
        <taxon>Pichiaceae</taxon>
        <taxon>Brettanomyces</taxon>
    </lineage>
</organism>
<accession>A0A7D9CZ59</accession>
<dbReference type="Pfam" id="PF01725">
    <property type="entry name" value="Ham1p_like"/>
    <property type="match status" value="1"/>
</dbReference>
<dbReference type="PANTHER" id="PTHR11067">
    <property type="entry name" value="INOSINE TRIPHOSPHATE PYROPHOSPHATASE/HAM1 PROTEIN"/>
    <property type="match status" value="1"/>
</dbReference>
<evidence type="ECO:0000313" key="13">
    <source>
        <dbReference type="Proteomes" id="UP000478008"/>
    </source>
</evidence>
<dbReference type="GO" id="GO:0009204">
    <property type="term" value="P:deoxyribonucleoside triphosphate catabolic process"/>
    <property type="evidence" value="ECO:0007669"/>
    <property type="project" value="UniProtKB-UniRule"/>
</dbReference>
<dbReference type="InterPro" id="IPR002637">
    <property type="entry name" value="RdgB/HAM1"/>
</dbReference>
<keyword evidence="2 10" id="KW-0963">Cytoplasm</keyword>
<dbReference type="GO" id="GO:0036220">
    <property type="term" value="F:ITP diphosphatase activity"/>
    <property type="evidence" value="ECO:0007669"/>
    <property type="project" value="UniProtKB-UniRule"/>
</dbReference>
<dbReference type="GO" id="GO:0005634">
    <property type="term" value="C:nucleus"/>
    <property type="evidence" value="ECO:0007669"/>
    <property type="project" value="UniProtKB-SubCell"/>
</dbReference>
<keyword evidence="13" id="KW-1185">Reference proteome</keyword>
<comment type="function">
    <text evidence="10">Pyrophosphatase that hydrolyzes non-canonical purine nucleotides such as inosine triphosphate (ITP), deoxyinosine triphosphate (dITP) or xanthosine 5'-triphosphate (XTP) to their respective monophosphate derivatives. The enzyme does not distinguish between the deoxy- and ribose forms. Probably excludes non-canonical purines from RNA and DNA precursor pools, thus preventing their incorporation into RNA and DNA and avoiding chromosomal lesions.</text>
</comment>
<sequence length="195" mass="21751">MSTITFVTGNINKLKEVTAILSGSKELSAETKVGKFTITNRKIDLDELQGTVEEVIKRKCMQAAKVIGGPVMCEDTCLCFKAMQYQLPGPYIKWFVKYVGLDGINKMLDGFDDRSAQAVTTFGYCEGPGSDVHLFQGRTDGKIVSKRGPTDFGWDAIFQPDGFETTYSEMRGPEKNKISQRYKALSKLKEFLMAQ</sequence>
<feature type="binding site" evidence="10">
    <location>
        <position position="47"/>
    </location>
    <ligand>
        <name>Mg(2+)</name>
        <dbReference type="ChEBI" id="CHEBI:18420"/>
    </ligand>
</feature>
<feature type="binding site" evidence="10">
    <location>
        <begin position="8"/>
        <end position="13"/>
    </location>
    <ligand>
        <name>ITP</name>
        <dbReference type="ChEBI" id="CHEBI:61402"/>
    </ligand>
</feature>
<dbReference type="EMBL" id="CABFWN010000004">
    <property type="protein sequence ID" value="VUG18816.1"/>
    <property type="molecule type" value="Genomic_DNA"/>
</dbReference>
<evidence type="ECO:0000256" key="8">
    <source>
        <dbReference type="ARBA" id="ARBA00023211"/>
    </source>
</evidence>
<evidence type="ECO:0000256" key="4">
    <source>
        <dbReference type="ARBA" id="ARBA00022741"/>
    </source>
</evidence>
<keyword evidence="6 10" id="KW-0460">Magnesium</keyword>
<dbReference type="Proteomes" id="UP000478008">
    <property type="component" value="Unassembled WGS sequence"/>
</dbReference>
<reference evidence="11" key="2">
    <citation type="submission" date="2020-10" db="EMBL/GenBank/DDBJ databases">
        <authorList>
            <person name="Palmer J.M."/>
        </authorList>
    </citation>
    <scope>NUCLEOTIDE SEQUENCE</scope>
    <source>
        <strain evidence="11">UCD 2041</strain>
    </source>
</reference>
<dbReference type="OMA" id="YDPIFQP"/>
<feature type="binding site" evidence="10">
    <location>
        <position position="175"/>
    </location>
    <ligand>
        <name>ITP</name>
        <dbReference type="ChEBI" id="CHEBI:61402"/>
    </ligand>
</feature>
<comment type="catalytic activity">
    <reaction evidence="10">
        <text>ITP + H2O = IMP + diphosphate + H(+)</text>
        <dbReference type="Rhea" id="RHEA:29399"/>
        <dbReference type="ChEBI" id="CHEBI:15377"/>
        <dbReference type="ChEBI" id="CHEBI:15378"/>
        <dbReference type="ChEBI" id="CHEBI:33019"/>
        <dbReference type="ChEBI" id="CHEBI:58053"/>
        <dbReference type="ChEBI" id="CHEBI:61402"/>
        <dbReference type="EC" id="3.6.1.66"/>
    </reaction>
</comment>
<protein>
    <recommendedName>
        <fullName evidence="10">Inosine triphosphate pyrophosphatase</fullName>
        <shortName evidence="10">ITPase</shortName>
        <shortName evidence="10">Inosine triphosphatase</shortName>
        <ecNumber evidence="10">3.6.1.66</ecNumber>
    </recommendedName>
    <alternativeName>
        <fullName evidence="10">Non-canonical purine NTP pyrophosphatase</fullName>
    </alternativeName>
    <alternativeName>
        <fullName evidence="10">Non-standard purine NTP pyrophosphatase</fullName>
    </alternativeName>
    <alternativeName>
        <fullName evidence="10">Nucleoside-triphosphate diphosphatase</fullName>
    </alternativeName>
    <alternativeName>
        <fullName evidence="10">Nucleoside-triphosphate pyrophosphatase</fullName>
        <shortName evidence="10">NTPase</shortName>
    </alternativeName>
    <alternativeName>
        <fullName evidence="10">XTP/dITP diphosphatase</fullName>
    </alternativeName>
</protein>
<feature type="binding site" evidence="10">
    <location>
        <begin position="152"/>
        <end position="155"/>
    </location>
    <ligand>
        <name>ITP</name>
        <dbReference type="ChEBI" id="CHEBI:61402"/>
    </ligand>
</feature>
<comment type="subunit">
    <text evidence="10">Homodimer.</text>
</comment>
<dbReference type="SUPFAM" id="SSF52972">
    <property type="entry name" value="ITPase-like"/>
    <property type="match status" value="1"/>
</dbReference>
<comment type="catalytic activity">
    <reaction evidence="10">
        <text>dITP + H2O = dIMP + diphosphate + H(+)</text>
        <dbReference type="Rhea" id="RHEA:28342"/>
        <dbReference type="ChEBI" id="CHEBI:15377"/>
        <dbReference type="ChEBI" id="CHEBI:15378"/>
        <dbReference type="ChEBI" id="CHEBI:33019"/>
        <dbReference type="ChEBI" id="CHEBI:61194"/>
        <dbReference type="ChEBI" id="CHEBI:61382"/>
        <dbReference type="EC" id="3.6.1.66"/>
    </reaction>
</comment>
<evidence type="ECO:0000313" key="12">
    <source>
        <dbReference type="EMBL" id="VUG18816.1"/>
    </source>
</evidence>
<name>A0A7D9CZ59_DEKBR</name>
<dbReference type="GO" id="GO:0036222">
    <property type="term" value="F:XTP diphosphatase activity"/>
    <property type="evidence" value="ECO:0007669"/>
    <property type="project" value="UniProtKB-UniRule"/>
</dbReference>
<dbReference type="FunFam" id="3.90.950.10:FF:000009">
    <property type="entry name" value="Inosine triphosphate pyrophosphatase"/>
    <property type="match status" value="1"/>
</dbReference>
<dbReference type="GO" id="GO:0005737">
    <property type="term" value="C:cytoplasm"/>
    <property type="evidence" value="ECO:0007669"/>
    <property type="project" value="UniProtKB-SubCell"/>
</dbReference>
<evidence type="ECO:0000256" key="10">
    <source>
        <dbReference type="HAMAP-Rule" id="MF_03148"/>
    </source>
</evidence>
<dbReference type="CDD" id="cd00515">
    <property type="entry name" value="HAM1"/>
    <property type="match status" value="1"/>
</dbReference>
<reference evidence="11" key="3">
    <citation type="journal article" name="BMC Genomics">
        <title>New genome assemblies reveal patterns of domestication and adaptation across Brettanomyces (Dekkera) species.</title>
        <authorList>
            <person name="Roach M.J."/>
            <person name="Borneman A.R."/>
        </authorList>
    </citation>
    <scope>NUCLEOTIDE SEQUENCE</scope>
    <source>
        <strain evidence="11">UCD 2041</strain>
    </source>
</reference>
<dbReference type="HAMAP" id="MF_03148">
    <property type="entry name" value="HAM1_NTPase"/>
    <property type="match status" value="1"/>
</dbReference>
<dbReference type="OrthoDB" id="6288734at2759"/>
<comment type="similarity">
    <text evidence="1 10">Belongs to the HAM1 NTPase family.</text>
</comment>
<comment type="caution">
    <text evidence="10">Lacks conserved residue(s) required for the propagation of feature annotation.</text>
</comment>
<evidence type="ECO:0000256" key="5">
    <source>
        <dbReference type="ARBA" id="ARBA00022801"/>
    </source>
</evidence>
<feature type="binding site" evidence="10">
    <location>
        <position position="75"/>
    </location>
    <ligand>
        <name>Mg(2+)</name>
        <dbReference type="ChEBI" id="CHEBI:18420"/>
    </ligand>
</feature>
<evidence type="ECO:0000313" key="11">
    <source>
        <dbReference type="EMBL" id="QOU18155.1"/>
    </source>
</evidence>
<dbReference type="GO" id="GO:0000166">
    <property type="term" value="F:nucleotide binding"/>
    <property type="evidence" value="ECO:0007669"/>
    <property type="project" value="UniProtKB-KW"/>
</dbReference>
<dbReference type="GeneID" id="64577138"/>
<keyword evidence="4 10" id="KW-0547">Nucleotide-binding</keyword>
<keyword evidence="5 10" id="KW-0378">Hydrolase</keyword>
<keyword evidence="9 10" id="KW-0539">Nucleus</keyword>
<evidence type="ECO:0000256" key="1">
    <source>
        <dbReference type="ARBA" id="ARBA00008023"/>
    </source>
</evidence>
<comment type="subcellular location">
    <subcellularLocation>
        <location evidence="10">Cytoplasm</location>
    </subcellularLocation>
    <subcellularLocation>
        <location evidence="10">Nucleus</location>
    </subcellularLocation>
</comment>
<evidence type="ECO:0000256" key="2">
    <source>
        <dbReference type="ARBA" id="ARBA00022490"/>
    </source>
</evidence>
<dbReference type="AlphaFoldDB" id="A0A7D9CZ59"/>
<evidence type="ECO:0000256" key="3">
    <source>
        <dbReference type="ARBA" id="ARBA00022723"/>
    </source>
</evidence>
<keyword evidence="7 10" id="KW-0546">Nucleotide metabolism</keyword>
<proteinExistence type="inferred from homology"/>
<keyword evidence="8 10" id="KW-0464">Manganese</keyword>
<feature type="binding site" evidence="10">
    <location>
        <position position="59"/>
    </location>
    <ligand>
        <name>ITP</name>
        <dbReference type="ChEBI" id="CHEBI:61402"/>
    </ligand>
</feature>
<dbReference type="InterPro" id="IPR029001">
    <property type="entry name" value="ITPase-like_fam"/>
</dbReference>
<dbReference type="Gene3D" id="3.90.950.10">
    <property type="match status" value="1"/>
</dbReference>
<dbReference type="KEGG" id="bbrx:BRETT_005215"/>
<comment type="cofactor">
    <cofactor evidence="10">
        <name>Mg(2+)</name>
        <dbReference type="ChEBI" id="CHEBI:18420"/>
    </cofactor>
    <cofactor evidence="10">
        <name>Mn(2+)</name>
        <dbReference type="ChEBI" id="CHEBI:29035"/>
    </cofactor>
    <text evidence="10">Binds 1 divalent metal cation per subunit; can use either Mg(2+) or Mn(2+).</text>
</comment>
<dbReference type="GO" id="GO:0009117">
    <property type="term" value="P:nucleotide metabolic process"/>
    <property type="evidence" value="ECO:0007669"/>
    <property type="project" value="UniProtKB-KW"/>
</dbReference>
<dbReference type="Proteomes" id="UP000663131">
    <property type="component" value="Chromosome 2"/>
</dbReference>
<feature type="binding site" evidence="10">
    <location>
        <begin position="75"/>
        <end position="76"/>
    </location>
    <ligand>
        <name>ITP</name>
        <dbReference type="ChEBI" id="CHEBI:61402"/>
    </ligand>
</feature>
<evidence type="ECO:0000256" key="6">
    <source>
        <dbReference type="ARBA" id="ARBA00022842"/>
    </source>
</evidence>
<evidence type="ECO:0000256" key="9">
    <source>
        <dbReference type="ARBA" id="ARBA00023242"/>
    </source>
</evidence>
<dbReference type="EC" id="3.6.1.66" evidence="10"/>
<gene>
    <name evidence="10 12" type="primary">HAM1</name>
    <name evidence="11" type="ORF">BRETT_005215</name>
    <name evidence="12" type="ORF">DEBR0S4_03114G</name>
</gene>
<dbReference type="InterPro" id="IPR027502">
    <property type="entry name" value="ITPase"/>
</dbReference>
<evidence type="ECO:0000256" key="7">
    <source>
        <dbReference type="ARBA" id="ARBA00023080"/>
    </source>
</evidence>
<dbReference type="RefSeq" id="XP_041134649.1">
    <property type="nucleotide sequence ID" value="XM_041283697.1"/>
</dbReference>
<dbReference type="GO" id="GO:0046872">
    <property type="term" value="F:metal ion binding"/>
    <property type="evidence" value="ECO:0007669"/>
    <property type="project" value="UniProtKB-KW"/>
</dbReference>
<dbReference type="EMBL" id="CP063130">
    <property type="protein sequence ID" value="QOU18155.1"/>
    <property type="molecule type" value="Genomic_DNA"/>
</dbReference>
<dbReference type="PANTHER" id="PTHR11067:SF9">
    <property type="entry name" value="INOSINE TRIPHOSPHATE PYROPHOSPHATASE"/>
    <property type="match status" value="1"/>
</dbReference>
<reference evidence="12 13" key="1">
    <citation type="submission" date="2019-07" db="EMBL/GenBank/DDBJ databases">
        <authorList>
            <person name="Friedrich A."/>
            <person name="Schacherer J."/>
        </authorList>
    </citation>
    <scope>NUCLEOTIDE SEQUENCE [LARGE SCALE GENOMIC DNA]</scope>
</reference>
<keyword evidence="3 10" id="KW-0479">Metal-binding</keyword>